<evidence type="ECO:0000259" key="1">
    <source>
        <dbReference type="Pfam" id="PF00646"/>
    </source>
</evidence>
<evidence type="ECO:0000313" key="3">
    <source>
        <dbReference type="Proteomes" id="UP000694864"/>
    </source>
</evidence>
<dbReference type="InterPro" id="IPR015915">
    <property type="entry name" value="Kelch-typ_b-propeller"/>
</dbReference>
<organism evidence="3 4">
    <name type="scientific">Camelina sativa</name>
    <name type="common">False flax</name>
    <name type="synonym">Myagrum sativum</name>
    <dbReference type="NCBI Taxonomy" id="90675"/>
    <lineage>
        <taxon>Eukaryota</taxon>
        <taxon>Viridiplantae</taxon>
        <taxon>Streptophyta</taxon>
        <taxon>Embryophyta</taxon>
        <taxon>Tracheophyta</taxon>
        <taxon>Spermatophyta</taxon>
        <taxon>Magnoliopsida</taxon>
        <taxon>eudicotyledons</taxon>
        <taxon>Gunneridae</taxon>
        <taxon>Pentapetalae</taxon>
        <taxon>rosids</taxon>
        <taxon>malvids</taxon>
        <taxon>Brassicales</taxon>
        <taxon>Brassicaceae</taxon>
        <taxon>Camelineae</taxon>
        <taxon>Camelina</taxon>
    </lineage>
</organism>
<evidence type="ECO:0000313" key="4">
    <source>
        <dbReference type="RefSeq" id="XP_010507735.2"/>
    </source>
</evidence>
<evidence type="ECO:0000259" key="2">
    <source>
        <dbReference type="Pfam" id="PF25210"/>
    </source>
</evidence>
<dbReference type="Pfam" id="PF00646">
    <property type="entry name" value="F-box"/>
    <property type="match status" value="1"/>
</dbReference>
<feature type="domain" description="F-box" evidence="1">
    <location>
        <begin position="129"/>
        <end position="165"/>
    </location>
</feature>
<dbReference type="PANTHER" id="PTHR24414:SF75">
    <property type="entry name" value="F-BOX DOMAIN-CONTAINING PROTEIN"/>
    <property type="match status" value="1"/>
</dbReference>
<dbReference type="PANTHER" id="PTHR24414">
    <property type="entry name" value="F-BOX/KELCH-REPEAT PROTEIN SKIP4"/>
    <property type="match status" value="1"/>
</dbReference>
<dbReference type="InterPro" id="IPR057499">
    <property type="entry name" value="Kelch_FKB95"/>
</dbReference>
<dbReference type="InterPro" id="IPR050354">
    <property type="entry name" value="F-box/kelch-repeat_ARATH"/>
</dbReference>
<dbReference type="GeneID" id="104784404"/>
<reference evidence="3" key="1">
    <citation type="journal article" date="2014" name="Nat. Commun.">
        <title>The emerging biofuel crop Camelina sativa retains a highly undifferentiated hexaploid genome structure.</title>
        <authorList>
            <person name="Kagale S."/>
            <person name="Koh C."/>
            <person name="Nixon J."/>
            <person name="Bollina V."/>
            <person name="Clarke W.E."/>
            <person name="Tuteja R."/>
            <person name="Spillane C."/>
            <person name="Robinson S.J."/>
            <person name="Links M.G."/>
            <person name="Clarke C."/>
            <person name="Higgins E.E."/>
            <person name="Huebert T."/>
            <person name="Sharpe A.G."/>
            <person name="Parkin I.A."/>
        </authorList>
    </citation>
    <scope>NUCLEOTIDE SEQUENCE [LARGE SCALE GENOMIC DNA]</scope>
    <source>
        <strain evidence="3">cv. DH55</strain>
    </source>
</reference>
<protein>
    <submittedName>
        <fullName evidence="4">F-box/kelch-repeat protein At2g44700-like</fullName>
    </submittedName>
</protein>
<keyword evidence="3" id="KW-1185">Reference proteome</keyword>
<dbReference type="InterPro" id="IPR001810">
    <property type="entry name" value="F-box_dom"/>
</dbReference>
<proteinExistence type="predicted"/>
<reference evidence="4" key="2">
    <citation type="submission" date="2025-08" db="UniProtKB">
        <authorList>
            <consortium name="RefSeq"/>
        </authorList>
    </citation>
    <scope>IDENTIFICATION</scope>
    <source>
        <tissue evidence="4">Leaf</tissue>
    </source>
</reference>
<dbReference type="RefSeq" id="XP_010507735.2">
    <property type="nucleotide sequence ID" value="XM_010509433.2"/>
</dbReference>
<dbReference type="Pfam" id="PF25210">
    <property type="entry name" value="Kelch_FKB95"/>
    <property type="match status" value="1"/>
</dbReference>
<dbReference type="Gene3D" id="2.120.10.80">
    <property type="entry name" value="Kelch-type beta propeller"/>
    <property type="match status" value="1"/>
</dbReference>
<sequence length="474" mass="53861">MVLNVLARVPKRLYPILCCVTKNLRSLVCSAEIQETRSSLGKDSLYICVMDETMDEEYMRTRTYHWFSLRRVVESTTENVFVSVDFSFLPEPCRRSASVVAFGPKILLFQTKLHDKPPQETNQPPSSFTSLPRDMVLNVLARVPKRLYPILCCVTKNLRSLVCSAEIQETRSSLGKDSLYICVMDETMDEEYMRTRTYHWFSLRRVVESTTENVFVSVDFSFLPEPCRRSASVVAFGPKMFFIPGTNHRSSSFRIFDTQSGKVRQGPSLLVNRTFNCVALVGGKIYVIGGCREDDSPAESFDLKTEAWERAPSPDEEDSRVWIHGTGAPLDIKVCAVSLFGGLTCYDTRDGSCETSELPFGKWWNTGVCVINNVLYVYFFRFGLMWFDTDLRLWRVVFGLDLGTPQGVAMAEYYGKLAFLWEKPSLVCRGSKEIWCRMIGLARSQEGFNGAAEPSQLLRIVPRTFSIHHCLSVG</sequence>
<accession>A0ABM0YY19</accession>
<gene>
    <name evidence="4" type="primary">LOC104784404</name>
</gene>
<name>A0ABM0YY19_CAMSA</name>
<dbReference type="SUPFAM" id="SSF117281">
    <property type="entry name" value="Kelch motif"/>
    <property type="match status" value="1"/>
</dbReference>
<feature type="domain" description="FKB95-like N-terminal Kelch" evidence="2">
    <location>
        <begin position="200"/>
        <end position="447"/>
    </location>
</feature>
<dbReference type="Proteomes" id="UP000694864">
    <property type="component" value="Chromosome 4"/>
</dbReference>